<dbReference type="SUPFAM" id="SSF48452">
    <property type="entry name" value="TPR-like"/>
    <property type="match status" value="1"/>
</dbReference>
<dbReference type="PANTHER" id="PTHR17204">
    <property type="entry name" value="PRE-MRNA PROCESSING PROTEIN PRP39-RELATED"/>
    <property type="match status" value="1"/>
</dbReference>
<dbReference type="GO" id="GO:0071004">
    <property type="term" value="C:U2-type prespliceosome"/>
    <property type="evidence" value="ECO:0007669"/>
    <property type="project" value="TreeGrafter"/>
</dbReference>
<reference evidence="7" key="1">
    <citation type="journal article" date="2016" name="Nat. Genet.">
        <title>A high-quality carrot genome assembly provides new insights into carotenoid accumulation and asterid genome evolution.</title>
        <authorList>
            <person name="Iorizzo M."/>
            <person name="Ellison S."/>
            <person name="Senalik D."/>
            <person name="Zeng P."/>
            <person name="Satapoomin P."/>
            <person name="Huang J."/>
            <person name="Bowman M."/>
            <person name="Iovene M."/>
            <person name="Sanseverino W."/>
            <person name="Cavagnaro P."/>
            <person name="Yildiz M."/>
            <person name="Macko-Podgorni A."/>
            <person name="Moranska E."/>
            <person name="Grzebelus E."/>
            <person name="Grzebelus D."/>
            <person name="Ashrafi H."/>
            <person name="Zheng Z."/>
            <person name="Cheng S."/>
            <person name="Spooner D."/>
            <person name="Van Deynze A."/>
            <person name="Simon P."/>
        </authorList>
    </citation>
    <scope>NUCLEOTIDE SEQUENCE</scope>
    <source>
        <tissue evidence="7">Leaf</tissue>
    </source>
</reference>
<dbReference type="EMBL" id="CP093343">
    <property type="protein sequence ID" value="WOG85907.1"/>
    <property type="molecule type" value="Genomic_DNA"/>
</dbReference>
<accession>A0AAF1AMG7</accession>
<dbReference type="InterPro" id="IPR003107">
    <property type="entry name" value="HAT"/>
</dbReference>
<evidence type="ECO:0000256" key="4">
    <source>
        <dbReference type="ARBA" id="ARBA00023187"/>
    </source>
</evidence>
<proteinExistence type="inferred from homology"/>
<reference evidence="7" key="2">
    <citation type="submission" date="2022-03" db="EMBL/GenBank/DDBJ databases">
        <title>Draft title - Genomic analysis of global carrot germplasm unveils the trajectory of domestication and the origin of high carotenoid orange carrot.</title>
        <authorList>
            <person name="Iorizzo M."/>
            <person name="Ellison S."/>
            <person name="Senalik D."/>
            <person name="Macko-Podgorni A."/>
            <person name="Grzebelus D."/>
            <person name="Bostan H."/>
            <person name="Rolling W."/>
            <person name="Curaba J."/>
            <person name="Simon P."/>
        </authorList>
    </citation>
    <scope>NUCLEOTIDE SEQUENCE</scope>
    <source>
        <tissue evidence="7">Leaf</tissue>
    </source>
</reference>
<dbReference type="Gene3D" id="1.25.40.10">
    <property type="entry name" value="Tetratricopeptide repeat domain"/>
    <property type="match status" value="1"/>
</dbReference>
<keyword evidence="8" id="KW-1185">Reference proteome</keyword>
<dbReference type="GO" id="GO:0030627">
    <property type="term" value="F:pre-mRNA 5'-splice site binding"/>
    <property type="evidence" value="ECO:0007669"/>
    <property type="project" value="TreeGrafter"/>
</dbReference>
<dbReference type="GO" id="GO:0000243">
    <property type="term" value="C:commitment complex"/>
    <property type="evidence" value="ECO:0007669"/>
    <property type="project" value="TreeGrafter"/>
</dbReference>
<dbReference type="PANTHER" id="PTHR17204:SF5">
    <property type="entry name" value="PRE-MRNA-PROCESSING FACTOR 39"/>
    <property type="match status" value="1"/>
</dbReference>
<evidence type="ECO:0000313" key="8">
    <source>
        <dbReference type="Proteomes" id="UP000077755"/>
    </source>
</evidence>
<keyword evidence="5" id="KW-0539">Nucleus</keyword>
<dbReference type="GO" id="GO:0005685">
    <property type="term" value="C:U1 snRNP"/>
    <property type="evidence" value="ECO:0007669"/>
    <property type="project" value="TreeGrafter"/>
</dbReference>
<gene>
    <name evidence="7" type="ORF">DCAR_0105100</name>
</gene>
<sequence length="100" mass="11998">MGSTDKDIKVYEWAVQKVTYSVDMWLHYCVFAINTYGDLDTIKRLFGRGLVYVGSDFLSYTMWDKYIEYEYTHQEWSRLAMIYTRILENPNQQLDSYFTG</sequence>
<dbReference type="InterPro" id="IPR011990">
    <property type="entry name" value="TPR-like_helical_dom_sf"/>
</dbReference>
<dbReference type="SMART" id="SM00386">
    <property type="entry name" value="HAT"/>
    <property type="match status" value="2"/>
</dbReference>
<evidence type="ECO:0000256" key="6">
    <source>
        <dbReference type="ARBA" id="ARBA00038019"/>
    </source>
</evidence>
<dbReference type="AlphaFoldDB" id="A0AAF1AMG7"/>
<evidence type="ECO:0000256" key="2">
    <source>
        <dbReference type="ARBA" id="ARBA00022664"/>
    </source>
</evidence>
<protein>
    <submittedName>
        <fullName evidence="7">Uncharacterized protein</fullName>
    </submittedName>
</protein>
<evidence type="ECO:0000256" key="5">
    <source>
        <dbReference type="ARBA" id="ARBA00023242"/>
    </source>
</evidence>
<organism evidence="7 8">
    <name type="scientific">Daucus carota subsp. sativus</name>
    <name type="common">Carrot</name>
    <dbReference type="NCBI Taxonomy" id="79200"/>
    <lineage>
        <taxon>Eukaryota</taxon>
        <taxon>Viridiplantae</taxon>
        <taxon>Streptophyta</taxon>
        <taxon>Embryophyta</taxon>
        <taxon>Tracheophyta</taxon>
        <taxon>Spermatophyta</taxon>
        <taxon>Magnoliopsida</taxon>
        <taxon>eudicotyledons</taxon>
        <taxon>Gunneridae</taxon>
        <taxon>Pentapetalae</taxon>
        <taxon>asterids</taxon>
        <taxon>campanulids</taxon>
        <taxon>Apiales</taxon>
        <taxon>Apiaceae</taxon>
        <taxon>Apioideae</taxon>
        <taxon>Scandiceae</taxon>
        <taxon>Daucinae</taxon>
        <taxon>Daucus</taxon>
        <taxon>Daucus sect. Daucus</taxon>
    </lineage>
</organism>
<evidence type="ECO:0000313" key="7">
    <source>
        <dbReference type="EMBL" id="WOG85907.1"/>
    </source>
</evidence>
<dbReference type="Pfam" id="PF23240">
    <property type="entry name" value="HAT_PRP39_N"/>
    <property type="match status" value="1"/>
</dbReference>
<comment type="subcellular location">
    <subcellularLocation>
        <location evidence="1">Nucleus</location>
    </subcellularLocation>
</comment>
<keyword evidence="2" id="KW-0507">mRNA processing</keyword>
<name>A0AAF1AMG7_DAUCS</name>
<keyword evidence="4" id="KW-0508">mRNA splicing</keyword>
<dbReference type="Proteomes" id="UP000077755">
    <property type="component" value="Chromosome 1"/>
</dbReference>
<evidence type="ECO:0000256" key="1">
    <source>
        <dbReference type="ARBA" id="ARBA00004123"/>
    </source>
</evidence>
<comment type="similarity">
    <text evidence="6">Belongs to the PRP39 family.</text>
</comment>
<dbReference type="GO" id="GO:0000395">
    <property type="term" value="P:mRNA 5'-splice site recognition"/>
    <property type="evidence" value="ECO:0007669"/>
    <property type="project" value="TreeGrafter"/>
</dbReference>
<evidence type="ECO:0000256" key="3">
    <source>
        <dbReference type="ARBA" id="ARBA00022737"/>
    </source>
</evidence>
<keyword evidence="3" id="KW-0677">Repeat</keyword>